<evidence type="ECO:0000313" key="7">
    <source>
        <dbReference type="EMBL" id="PQP93185.1"/>
    </source>
</evidence>
<dbReference type="InterPro" id="IPR015300">
    <property type="entry name" value="DNA-bd_pseudobarrel_sf"/>
</dbReference>
<gene>
    <name evidence="7" type="ORF">Pyn_21515</name>
</gene>
<dbReference type="OrthoDB" id="945566at2759"/>
<dbReference type="Proteomes" id="UP000250321">
    <property type="component" value="Unassembled WGS sequence"/>
</dbReference>
<keyword evidence="2" id="KW-0805">Transcription regulation</keyword>
<comment type="caution">
    <text evidence="7">The sequence shown here is derived from an EMBL/GenBank/DDBJ whole genome shotgun (WGS) entry which is preliminary data.</text>
</comment>
<organism evidence="7 8">
    <name type="scientific">Prunus yedoensis var. nudiflora</name>
    <dbReference type="NCBI Taxonomy" id="2094558"/>
    <lineage>
        <taxon>Eukaryota</taxon>
        <taxon>Viridiplantae</taxon>
        <taxon>Streptophyta</taxon>
        <taxon>Embryophyta</taxon>
        <taxon>Tracheophyta</taxon>
        <taxon>Spermatophyta</taxon>
        <taxon>Magnoliopsida</taxon>
        <taxon>eudicotyledons</taxon>
        <taxon>Gunneridae</taxon>
        <taxon>Pentapetalae</taxon>
        <taxon>rosids</taxon>
        <taxon>fabids</taxon>
        <taxon>Rosales</taxon>
        <taxon>Rosaceae</taxon>
        <taxon>Amygdaloideae</taxon>
        <taxon>Amygdaleae</taxon>
        <taxon>Prunus</taxon>
    </lineage>
</organism>
<accession>A0A314YUM4</accession>
<evidence type="ECO:0000256" key="5">
    <source>
        <dbReference type="ARBA" id="ARBA00023242"/>
    </source>
</evidence>
<feature type="domain" description="TF-B3" evidence="6">
    <location>
        <begin position="7"/>
        <end position="90"/>
    </location>
</feature>
<keyword evidence="4" id="KW-0804">Transcription</keyword>
<keyword evidence="3" id="KW-0238">DNA-binding</keyword>
<protein>
    <recommendedName>
        <fullName evidence="6">TF-B3 domain-containing protein</fullName>
    </recommendedName>
</protein>
<dbReference type="Gene3D" id="2.40.330.10">
    <property type="entry name" value="DNA-binding pseudobarrel domain"/>
    <property type="match status" value="1"/>
</dbReference>
<dbReference type="EMBL" id="PJQY01002481">
    <property type="protein sequence ID" value="PQP93185.1"/>
    <property type="molecule type" value="Genomic_DNA"/>
</dbReference>
<dbReference type="InterPro" id="IPR003340">
    <property type="entry name" value="B3_DNA-bd"/>
</dbReference>
<comment type="subcellular location">
    <subcellularLocation>
        <location evidence="1">Nucleus</location>
    </subcellularLocation>
</comment>
<dbReference type="GO" id="GO:0003677">
    <property type="term" value="F:DNA binding"/>
    <property type="evidence" value="ECO:0007669"/>
    <property type="project" value="UniProtKB-KW"/>
</dbReference>
<sequence length="108" mass="12770">MERCEKELSPTDVNQRLAVTKEMLEFLPPIDPENDVPVRVLDETGKVYVFYLSCRQGKHRKPVFQSKQWRVFVKERGIAAGDVMYFWAEENAFHQTQYRIALLKMLFS</sequence>
<dbReference type="Pfam" id="PF02362">
    <property type="entry name" value="B3"/>
    <property type="match status" value="1"/>
</dbReference>
<evidence type="ECO:0000256" key="2">
    <source>
        <dbReference type="ARBA" id="ARBA00023015"/>
    </source>
</evidence>
<evidence type="ECO:0000256" key="4">
    <source>
        <dbReference type="ARBA" id="ARBA00023163"/>
    </source>
</evidence>
<dbReference type="CDD" id="cd10017">
    <property type="entry name" value="B3_DNA"/>
    <property type="match status" value="1"/>
</dbReference>
<evidence type="ECO:0000259" key="6">
    <source>
        <dbReference type="Pfam" id="PF02362"/>
    </source>
</evidence>
<dbReference type="SUPFAM" id="SSF101936">
    <property type="entry name" value="DNA-binding pseudobarrel domain"/>
    <property type="match status" value="1"/>
</dbReference>
<proteinExistence type="predicted"/>
<dbReference type="AlphaFoldDB" id="A0A314YUM4"/>
<keyword evidence="5" id="KW-0539">Nucleus</keyword>
<dbReference type="GO" id="GO:0005634">
    <property type="term" value="C:nucleus"/>
    <property type="evidence" value="ECO:0007669"/>
    <property type="project" value="UniProtKB-SubCell"/>
</dbReference>
<evidence type="ECO:0000313" key="8">
    <source>
        <dbReference type="Proteomes" id="UP000250321"/>
    </source>
</evidence>
<name>A0A314YUM4_PRUYE</name>
<evidence type="ECO:0000256" key="3">
    <source>
        <dbReference type="ARBA" id="ARBA00023125"/>
    </source>
</evidence>
<evidence type="ECO:0000256" key="1">
    <source>
        <dbReference type="ARBA" id="ARBA00004123"/>
    </source>
</evidence>
<keyword evidence="8" id="KW-1185">Reference proteome</keyword>
<reference evidence="7 8" key="1">
    <citation type="submission" date="2018-02" db="EMBL/GenBank/DDBJ databases">
        <title>Draft genome of wild Prunus yedoensis var. nudiflora.</title>
        <authorList>
            <person name="Baek S."/>
            <person name="Kim J.-H."/>
            <person name="Choi K."/>
            <person name="Kim G.-B."/>
            <person name="Cho A."/>
            <person name="Jang H."/>
            <person name="Shin C.-H."/>
            <person name="Yu H.-J."/>
            <person name="Mun J.-H."/>
        </authorList>
    </citation>
    <scope>NUCLEOTIDE SEQUENCE [LARGE SCALE GENOMIC DNA]</scope>
    <source>
        <strain evidence="8">cv. Jeju island</strain>
        <tissue evidence="7">Leaf</tissue>
    </source>
</reference>